<comment type="similarity">
    <text evidence="1">In the C-terminal section; belongs to the transposase 35 family.</text>
</comment>
<evidence type="ECO:0000256" key="5">
    <source>
        <dbReference type="ARBA" id="ARBA00023172"/>
    </source>
</evidence>
<dbReference type="InterPro" id="IPR010095">
    <property type="entry name" value="Cas12f1-like_TNB"/>
</dbReference>
<evidence type="ECO:0000256" key="2">
    <source>
        <dbReference type="ARBA" id="ARBA00011044"/>
    </source>
</evidence>
<dbReference type="STRING" id="229921.ADN01_01840"/>
<keyword evidence="4" id="KW-0238">DNA-binding</keyword>
<dbReference type="OrthoDB" id="140840at2"/>
<dbReference type="PANTHER" id="PTHR30405">
    <property type="entry name" value="TRANSPOSASE"/>
    <property type="match status" value="1"/>
</dbReference>
<comment type="similarity">
    <text evidence="2">In the N-terminal section; belongs to the transposase 2 family.</text>
</comment>
<dbReference type="GO" id="GO:0032196">
    <property type="term" value="P:transposition"/>
    <property type="evidence" value="ECO:0007669"/>
    <property type="project" value="UniProtKB-KW"/>
</dbReference>
<proteinExistence type="inferred from homology"/>
<name>A0A0P6Y0F9_9CHLR</name>
<dbReference type="RefSeq" id="WP_075070875.1">
    <property type="nucleotide sequence ID" value="NZ_DF967974.1"/>
</dbReference>
<dbReference type="PATRIC" id="fig|229921.5.peg.1129"/>
<dbReference type="AlphaFoldDB" id="A0A0P6Y0F9"/>
<sequence length="368" mass="41518">MKLTAQVKLLPNPDQAFALLKTLEIANDACNIISQKAWNDHCFRQFPLHHLTYQAIREIFPLAAQVVVRCISKVADAYKVDQKVMRVFRPHGAIAYDNRILSWKMDRSEVSIWTITGRMHIPFVCGERQRELLVGIRGESDLSIREGRFYLSTSCEVKVPDPKLVTEAMGVDLGIVNIATDSDGIVYSGDSVETKRRIYSHRRRNLQRKKTKAAKRKLKKISGKQARFQKDTSHLISKRLVQKAQDTGRAIAMEDLGGIRDRVTVRGRKQRARNANWSFYQLRQYISYKAELAGVPVIFVDPRNTSRTCPKCGCVDKRNRVTQSIFSCVSCGHSAPADTNAAVNIAARAVINQPMVSNHLGSGTSHFH</sequence>
<keyword evidence="3" id="KW-0815">Transposition</keyword>
<dbReference type="EMBL" id="LGCM01000008">
    <property type="protein sequence ID" value="KPL90824.1"/>
    <property type="molecule type" value="Genomic_DNA"/>
</dbReference>
<gene>
    <name evidence="8" type="ORF">ADN01_01840</name>
</gene>
<evidence type="ECO:0000256" key="4">
    <source>
        <dbReference type="ARBA" id="ARBA00023125"/>
    </source>
</evidence>
<evidence type="ECO:0000313" key="9">
    <source>
        <dbReference type="Proteomes" id="UP000050501"/>
    </source>
</evidence>
<keyword evidence="5" id="KW-0233">DNA recombination</keyword>
<dbReference type="InterPro" id="IPR001959">
    <property type="entry name" value="Transposase"/>
</dbReference>
<evidence type="ECO:0000259" key="6">
    <source>
        <dbReference type="Pfam" id="PF01385"/>
    </source>
</evidence>
<comment type="caution">
    <text evidence="8">The sequence shown here is derived from an EMBL/GenBank/DDBJ whole genome shotgun (WGS) entry which is preliminary data.</text>
</comment>
<feature type="domain" description="Cas12f1-like TNB" evidence="7">
    <location>
        <begin position="279"/>
        <end position="345"/>
    </location>
</feature>
<dbReference type="NCBIfam" id="NF040570">
    <property type="entry name" value="guided_TnpB"/>
    <property type="match status" value="1"/>
</dbReference>
<reference evidence="8 9" key="1">
    <citation type="submission" date="2015-07" db="EMBL/GenBank/DDBJ databases">
        <title>Genome sequence of Levilinea saccharolytica DSM 16555.</title>
        <authorList>
            <person name="Hemp J."/>
            <person name="Ward L.M."/>
            <person name="Pace L.A."/>
            <person name="Fischer W.W."/>
        </authorList>
    </citation>
    <scope>NUCLEOTIDE SEQUENCE [LARGE SCALE GENOMIC DNA]</scope>
    <source>
        <strain evidence="8 9">KIBI-1</strain>
    </source>
</reference>
<dbReference type="InterPro" id="IPR051399">
    <property type="entry name" value="RNA-guided_DNA_endo/Transpos"/>
</dbReference>
<dbReference type="PANTHER" id="PTHR30405:SF11">
    <property type="entry name" value="RNA-GUIDED DNA ENDONUCLEASE RV2885C-RELATED"/>
    <property type="match status" value="1"/>
</dbReference>
<dbReference type="NCBIfam" id="TIGR01766">
    <property type="entry name" value="IS200/IS605 family accessory protein TnpB-like domain"/>
    <property type="match status" value="1"/>
</dbReference>
<feature type="domain" description="Probable transposase IS891/IS1136/IS1341" evidence="6">
    <location>
        <begin position="154"/>
        <end position="247"/>
    </location>
</feature>
<evidence type="ECO:0000313" key="8">
    <source>
        <dbReference type="EMBL" id="KPL90824.1"/>
    </source>
</evidence>
<protein>
    <recommendedName>
        <fullName evidence="10">Transposase</fullName>
    </recommendedName>
</protein>
<accession>A0A0P6Y0F9</accession>
<evidence type="ECO:0000259" key="7">
    <source>
        <dbReference type="Pfam" id="PF07282"/>
    </source>
</evidence>
<evidence type="ECO:0000256" key="1">
    <source>
        <dbReference type="ARBA" id="ARBA00008761"/>
    </source>
</evidence>
<dbReference type="GO" id="GO:0003677">
    <property type="term" value="F:DNA binding"/>
    <property type="evidence" value="ECO:0007669"/>
    <property type="project" value="UniProtKB-KW"/>
</dbReference>
<dbReference type="Pfam" id="PF07282">
    <property type="entry name" value="Cas12f1-like_TNB"/>
    <property type="match status" value="1"/>
</dbReference>
<dbReference type="Pfam" id="PF01385">
    <property type="entry name" value="OrfB_IS605"/>
    <property type="match status" value="1"/>
</dbReference>
<dbReference type="Proteomes" id="UP000050501">
    <property type="component" value="Unassembled WGS sequence"/>
</dbReference>
<organism evidence="8 9">
    <name type="scientific">Levilinea saccharolytica</name>
    <dbReference type="NCBI Taxonomy" id="229921"/>
    <lineage>
        <taxon>Bacteria</taxon>
        <taxon>Bacillati</taxon>
        <taxon>Chloroflexota</taxon>
        <taxon>Anaerolineae</taxon>
        <taxon>Anaerolineales</taxon>
        <taxon>Anaerolineaceae</taxon>
        <taxon>Levilinea</taxon>
    </lineage>
</organism>
<evidence type="ECO:0008006" key="10">
    <source>
        <dbReference type="Google" id="ProtNLM"/>
    </source>
</evidence>
<evidence type="ECO:0000256" key="3">
    <source>
        <dbReference type="ARBA" id="ARBA00022578"/>
    </source>
</evidence>
<keyword evidence="9" id="KW-1185">Reference proteome</keyword>
<dbReference type="GO" id="GO:0006310">
    <property type="term" value="P:DNA recombination"/>
    <property type="evidence" value="ECO:0007669"/>
    <property type="project" value="UniProtKB-KW"/>
</dbReference>